<evidence type="ECO:0000313" key="1">
    <source>
        <dbReference type="EMBL" id="DAE29307.1"/>
    </source>
</evidence>
<name>A0A8S5RDS9_9VIRU</name>
<sequence length="31" mass="3596">MQQLREACLQQPSNNLHRSVLMALPCLLEQM</sequence>
<organism evidence="1">
    <name type="scientific">virus sp. ctx9V1</name>
    <dbReference type="NCBI Taxonomy" id="2828001"/>
    <lineage>
        <taxon>Viruses</taxon>
    </lineage>
</organism>
<reference evidence="1" key="1">
    <citation type="journal article" date="2021" name="Proc. Natl. Acad. Sci. U.S.A.">
        <title>A Catalog of Tens of Thousands of Viruses from Human Metagenomes Reveals Hidden Associations with Chronic Diseases.</title>
        <authorList>
            <person name="Tisza M.J."/>
            <person name="Buck C.B."/>
        </authorList>
    </citation>
    <scope>NUCLEOTIDE SEQUENCE</scope>
    <source>
        <strain evidence="1">Ctx9V1</strain>
    </source>
</reference>
<protein>
    <submittedName>
        <fullName evidence="1">Uncharacterized protein</fullName>
    </submittedName>
</protein>
<proteinExistence type="predicted"/>
<accession>A0A8S5RDS9</accession>
<dbReference type="EMBL" id="BK059093">
    <property type="protein sequence ID" value="DAE29307.1"/>
    <property type="molecule type" value="Genomic_DNA"/>
</dbReference>